<dbReference type="Pfam" id="PF00122">
    <property type="entry name" value="E1-E2_ATPase"/>
    <property type="match status" value="1"/>
</dbReference>
<dbReference type="SFLD" id="SFLDF00027">
    <property type="entry name" value="p-type_atpase"/>
    <property type="match status" value="1"/>
</dbReference>
<dbReference type="SUPFAM" id="SSF56784">
    <property type="entry name" value="HAD-like"/>
    <property type="match status" value="2"/>
</dbReference>
<dbReference type="InterPro" id="IPR023214">
    <property type="entry name" value="HAD_sf"/>
</dbReference>
<dbReference type="PRINTS" id="PR00120">
    <property type="entry name" value="HATPASE"/>
</dbReference>
<dbReference type="InterPro" id="IPR006068">
    <property type="entry name" value="ATPase_P-typ_cation-transptr_C"/>
</dbReference>
<dbReference type="Gene3D" id="1.20.1110.10">
    <property type="entry name" value="Calcium-transporting ATPase, transmembrane domain"/>
    <property type="match status" value="2"/>
</dbReference>
<dbReference type="SFLD" id="SFLDS00003">
    <property type="entry name" value="Haloacid_Dehalogenase"/>
    <property type="match status" value="1"/>
</dbReference>
<dbReference type="Pfam" id="PF13246">
    <property type="entry name" value="Cation_ATPase"/>
    <property type="match status" value="1"/>
</dbReference>
<dbReference type="SUPFAM" id="SSF81653">
    <property type="entry name" value="Calcium ATPase, transduction domain A"/>
    <property type="match status" value="1"/>
</dbReference>
<evidence type="ECO:0000256" key="6">
    <source>
        <dbReference type="ARBA" id="ARBA00022840"/>
    </source>
</evidence>
<dbReference type="Proteomes" id="UP001460072">
    <property type="component" value="Unassembled WGS sequence"/>
</dbReference>
<dbReference type="InterPro" id="IPR008250">
    <property type="entry name" value="ATPase_P-typ_transduc_dom_A_sf"/>
</dbReference>
<dbReference type="PANTHER" id="PTHR43294">
    <property type="entry name" value="SODIUM/POTASSIUM-TRANSPORTING ATPASE SUBUNIT ALPHA"/>
    <property type="match status" value="1"/>
</dbReference>
<dbReference type="PROSITE" id="PS00154">
    <property type="entry name" value="ATPASE_E1_E2"/>
    <property type="match status" value="1"/>
</dbReference>
<feature type="transmembrane region" description="Helical" evidence="10">
    <location>
        <begin position="269"/>
        <end position="295"/>
    </location>
</feature>
<dbReference type="Pfam" id="PF00689">
    <property type="entry name" value="Cation_ATPase_C"/>
    <property type="match status" value="1"/>
</dbReference>
<feature type="domain" description="Cation-transporting P-type ATPase N-terminal" evidence="11">
    <location>
        <begin position="3"/>
        <end position="76"/>
    </location>
</feature>
<evidence type="ECO:0000256" key="9">
    <source>
        <dbReference type="ARBA" id="ARBA00023136"/>
    </source>
</evidence>
<feature type="transmembrane region" description="Helical" evidence="10">
    <location>
        <begin position="827"/>
        <end position="844"/>
    </location>
</feature>
<dbReference type="CDD" id="cd02089">
    <property type="entry name" value="P-type_ATPase_Ca_prok"/>
    <property type="match status" value="1"/>
</dbReference>
<keyword evidence="7" id="KW-1278">Translocase</keyword>
<dbReference type="RefSeq" id="WP_342696595.1">
    <property type="nucleotide sequence ID" value="NZ_JBCGDO010000017.1"/>
</dbReference>
<dbReference type="InterPro" id="IPR004014">
    <property type="entry name" value="ATPase_P-typ_cation-transptr_N"/>
</dbReference>
<dbReference type="InterPro" id="IPR044492">
    <property type="entry name" value="P_typ_ATPase_HD_dom"/>
</dbReference>
<evidence type="ECO:0000256" key="7">
    <source>
        <dbReference type="ARBA" id="ARBA00022967"/>
    </source>
</evidence>
<dbReference type="Gene3D" id="3.40.1110.10">
    <property type="entry name" value="Calcium-transporting ATPase, cytoplasmic domain N"/>
    <property type="match status" value="2"/>
</dbReference>
<evidence type="ECO:0000256" key="5">
    <source>
        <dbReference type="ARBA" id="ARBA00022741"/>
    </source>
</evidence>
<keyword evidence="3" id="KW-1003">Cell membrane</keyword>
<dbReference type="PANTHER" id="PTHR43294:SF21">
    <property type="entry name" value="CATION TRANSPORTING ATPASE"/>
    <property type="match status" value="1"/>
</dbReference>
<dbReference type="InterPro" id="IPR023298">
    <property type="entry name" value="ATPase_P-typ_TM_dom_sf"/>
</dbReference>
<keyword evidence="9 10" id="KW-0472">Membrane</keyword>
<evidence type="ECO:0000259" key="11">
    <source>
        <dbReference type="SMART" id="SM00831"/>
    </source>
</evidence>
<name>A0ABU9N7G2_9FLAO</name>
<feature type="transmembrane region" description="Helical" evidence="10">
    <location>
        <begin position="724"/>
        <end position="747"/>
    </location>
</feature>
<feature type="transmembrane region" description="Helical" evidence="10">
    <location>
        <begin position="80"/>
        <end position="101"/>
    </location>
</feature>
<evidence type="ECO:0000256" key="10">
    <source>
        <dbReference type="SAM" id="Phobius"/>
    </source>
</evidence>
<keyword evidence="8 10" id="KW-1133">Transmembrane helix</keyword>
<evidence type="ECO:0000313" key="13">
    <source>
        <dbReference type="Proteomes" id="UP001460072"/>
    </source>
</evidence>
<dbReference type="SFLD" id="SFLDG00002">
    <property type="entry name" value="C1.7:_P-type_atpase_like"/>
    <property type="match status" value="1"/>
</dbReference>
<dbReference type="NCBIfam" id="TIGR01494">
    <property type="entry name" value="ATPase_P-type"/>
    <property type="match status" value="4"/>
</dbReference>
<feature type="transmembrane region" description="Helical" evidence="10">
    <location>
        <begin position="668"/>
        <end position="691"/>
    </location>
</feature>
<proteinExistence type="inferred from homology"/>
<accession>A0ABU9N7G2</accession>
<dbReference type="SMART" id="SM00831">
    <property type="entry name" value="Cation_ATPase_N"/>
    <property type="match status" value="1"/>
</dbReference>
<keyword evidence="4 10" id="KW-0812">Transmembrane</keyword>
<organism evidence="12 13">
    <name type="scientific">Flavobacterium aureirubrum</name>
    <dbReference type="NCBI Taxonomy" id="3133147"/>
    <lineage>
        <taxon>Bacteria</taxon>
        <taxon>Pseudomonadati</taxon>
        <taxon>Bacteroidota</taxon>
        <taxon>Flavobacteriia</taxon>
        <taxon>Flavobacteriales</taxon>
        <taxon>Flavobacteriaceae</taxon>
        <taxon>Flavobacterium</taxon>
    </lineage>
</organism>
<dbReference type="SUPFAM" id="SSF81665">
    <property type="entry name" value="Calcium ATPase, transmembrane domain M"/>
    <property type="match status" value="1"/>
</dbReference>
<comment type="similarity">
    <text evidence="2">Belongs to the cation transport ATPase (P-type) (TC 3.A.3) family. Type IIA subfamily.</text>
</comment>
<sequence length="874" mass="96651">MMNYHLLPISEILELLDTNSKGLHTAEAEERIARYGKNELKEKKKVSVFVLLLHQFKDVMVLILLLAAIISFAVGDVKDTIVILVIVVLNAIIGFIQEYRAEKAMEALKKMSAFNATVRRGGTIVQIAASELVPGDIIILEAGMSVPADIRLTETYSLKVEEAALTGESNAVEKNTTEITVENSPLGDRFNMAYKTTIVTYGRGEGIVVATGMDTEIGRIAQLLQEDETKTPLQKRLADFGKKLSFVVVFICLIIYGAGLLRGEDPIKMLLTAISVAVAAIPEALPAVITIALALGAKRMVSKNALIRKLPAVETLGSVTYICSDKTGTITQNKMTVMDAWIAPKEVKIETFSGEELLLLAMELNHDVIEVEDKILKGDPTEVALVEYTRKNKNYDQKWLTDFKRQHELPFDSVRKCMTTIYHLKGKWLIVTKGAVETIVSKCDEVNSEEINKAIENFAQQGKRVLGYAIKYIDTLPNSISIETIENNLKFIGLVAMIDPPREEVIQAIDDCHTAGITPVMITGDHPITAKAIATETKILRHKTDRVITGLELATFTEEEFEKEIEYIKVYARVSPEQKLNIVKALQKKNHFVAMTGDGVNDAPALKRANIGIAMGITGTDVSKEAAHMILLDDNFATIIKAVREGRRIFDNIRKFIKYTMTSNSGEVWTIFLAPLIGLPIPLLPIHILWINLVTDGLPGLAFASEQAEEDILQRPPRKTDESIFSGGVGVHILWVGLLMGAICIGTQGWAIHAGNEKWMTMVFTVLSISQMGHAMAIRSEWKSLFNQGVFGNKQLLGAVFLTLGLQIAVIYVPFLQDIFRTQALSAVELLICLSLSSIVFWAVEIEKWSKRRNSKPQGGSQALIVHDAGRNYL</sequence>
<feature type="transmembrane region" description="Helical" evidence="10">
    <location>
        <begin position="796"/>
        <end position="815"/>
    </location>
</feature>
<evidence type="ECO:0000256" key="4">
    <source>
        <dbReference type="ARBA" id="ARBA00022692"/>
    </source>
</evidence>
<dbReference type="InterPro" id="IPR036412">
    <property type="entry name" value="HAD-like_sf"/>
</dbReference>
<protein>
    <submittedName>
        <fullName evidence="12">Cation-translocating P-type ATPase</fullName>
    </submittedName>
</protein>
<evidence type="ECO:0000256" key="3">
    <source>
        <dbReference type="ARBA" id="ARBA00022475"/>
    </source>
</evidence>
<dbReference type="InterPro" id="IPR001757">
    <property type="entry name" value="P_typ_ATPase"/>
</dbReference>
<dbReference type="Pfam" id="PF00690">
    <property type="entry name" value="Cation_ATPase_N"/>
    <property type="match status" value="1"/>
</dbReference>
<evidence type="ECO:0000256" key="2">
    <source>
        <dbReference type="ARBA" id="ARBA00005675"/>
    </source>
</evidence>
<keyword evidence="6" id="KW-0067">ATP-binding</keyword>
<evidence type="ECO:0000313" key="12">
    <source>
        <dbReference type="EMBL" id="MEM0543401.1"/>
    </source>
</evidence>
<comment type="caution">
    <text evidence="12">The sequence shown here is derived from an EMBL/GenBank/DDBJ whole genome shotgun (WGS) entry which is preliminary data.</text>
</comment>
<evidence type="ECO:0000256" key="1">
    <source>
        <dbReference type="ARBA" id="ARBA00004651"/>
    </source>
</evidence>
<dbReference type="EMBL" id="JBCGDO010000017">
    <property type="protein sequence ID" value="MEM0543401.1"/>
    <property type="molecule type" value="Genomic_DNA"/>
</dbReference>
<dbReference type="Gene3D" id="3.40.50.1000">
    <property type="entry name" value="HAD superfamily/HAD-like"/>
    <property type="match status" value="2"/>
</dbReference>
<feature type="transmembrane region" description="Helical" evidence="10">
    <location>
        <begin position="46"/>
        <end position="74"/>
    </location>
</feature>
<dbReference type="PRINTS" id="PR00119">
    <property type="entry name" value="CATATPASE"/>
</dbReference>
<evidence type="ECO:0000256" key="8">
    <source>
        <dbReference type="ARBA" id="ARBA00022989"/>
    </source>
</evidence>
<keyword evidence="5" id="KW-0547">Nucleotide-binding</keyword>
<reference evidence="12 13" key="1">
    <citation type="submission" date="2024-03" db="EMBL/GenBank/DDBJ databases">
        <title>Two novel species of the genus Flavobacterium exhibiting potentially degradation of complex polysaccharides.</title>
        <authorList>
            <person name="Lian X."/>
        </authorList>
    </citation>
    <scope>NUCLEOTIDE SEQUENCE [LARGE SCALE GENOMIC DNA]</scope>
    <source>
        <strain evidence="13">j3</strain>
    </source>
</reference>
<dbReference type="InterPro" id="IPR023299">
    <property type="entry name" value="ATPase_P-typ_cyto_dom_N"/>
</dbReference>
<feature type="transmembrane region" description="Helical" evidence="10">
    <location>
        <begin position="244"/>
        <end position="263"/>
    </location>
</feature>
<comment type="subcellular location">
    <subcellularLocation>
        <location evidence="1">Cell membrane</location>
        <topology evidence="1">Multi-pass membrane protein</topology>
    </subcellularLocation>
</comment>
<dbReference type="InterPro" id="IPR059000">
    <property type="entry name" value="ATPase_P-type_domA"/>
</dbReference>
<gene>
    <name evidence="12" type="ORF">WFZ85_12300</name>
</gene>
<dbReference type="InterPro" id="IPR018303">
    <property type="entry name" value="ATPase_P-typ_P_site"/>
</dbReference>
<keyword evidence="13" id="KW-1185">Reference proteome</keyword>
<dbReference type="Gene3D" id="2.70.150.10">
    <property type="entry name" value="Calcium-transporting ATPase, cytoplasmic transduction domain A"/>
    <property type="match status" value="1"/>
</dbReference>
<dbReference type="InterPro" id="IPR050510">
    <property type="entry name" value="Cation_transp_ATPase_P-type"/>
</dbReference>